<dbReference type="GO" id="GO:0000981">
    <property type="term" value="F:DNA-binding transcription factor activity, RNA polymerase II-specific"/>
    <property type="evidence" value="ECO:0007669"/>
    <property type="project" value="InterPro"/>
</dbReference>
<proteinExistence type="predicted"/>
<dbReference type="CDD" id="cd00067">
    <property type="entry name" value="GAL4"/>
    <property type="match status" value="1"/>
</dbReference>
<gene>
    <name evidence="3" type="ORF">K505DRAFT_323779</name>
</gene>
<dbReference type="Proteomes" id="UP000799757">
    <property type="component" value="Unassembled WGS sequence"/>
</dbReference>
<dbReference type="SUPFAM" id="SSF57701">
    <property type="entry name" value="Zn2/Cys6 DNA-binding domain"/>
    <property type="match status" value="1"/>
</dbReference>
<dbReference type="InterPro" id="IPR053178">
    <property type="entry name" value="Osmoadaptation_assoc"/>
</dbReference>
<organism evidence="3 4">
    <name type="scientific">Melanomma pulvis-pyrius CBS 109.77</name>
    <dbReference type="NCBI Taxonomy" id="1314802"/>
    <lineage>
        <taxon>Eukaryota</taxon>
        <taxon>Fungi</taxon>
        <taxon>Dikarya</taxon>
        <taxon>Ascomycota</taxon>
        <taxon>Pezizomycotina</taxon>
        <taxon>Dothideomycetes</taxon>
        <taxon>Pleosporomycetidae</taxon>
        <taxon>Pleosporales</taxon>
        <taxon>Melanommataceae</taxon>
        <taxon>Melanomma</taxon>
    </lineage>
</organism>
<dbReference type="PANTHER" id="PTHR38111">
    <property type="entry name" value="ZN(2)-C6 FUNGAL-TYPE DOMAIN-CONTAINING PROTEIN-RELATED"/>
    <property type="match status" value="1"/>
</dbReference>
<evidence type="ECO:0000313" key="3">
    <source>
        <dbReference type="EMBL" id="KAF2795873.1"/>
    </source>
</evidence>
<protein>
    <recommendedName>
        <fullName evidence="2">Zn(2)-C6 fungal-type domain-containing protein</fullName>
    </recommendedName>
</protein>
<accession>A0A6A6XIG2</accession>
<dbReference type="Pfam" id="PF00172">
    <property type="entry name" value="Zn_clus"/>
    <property type="match status" value="1"/>
</dbReference>
<dbReference type="SMART" id="SM00066">
    <property type="entry name" value="GAL4"/>
    <property type="match status" value="1"/>
</dbReference>
<dbReference type="PANTHER" id="PTHR38111:SF11">
    <property type="entry name" value="TRANSCRIPTION FACTOR DOMAIN-CONTAINING PROTEIN-RELATED"/>
    <property type="match status" value="1"/>
</dbReference>
<dbReference type="InterPro" id="IPR036864">
    <property type="entry name" value="Zn2-C6_fun-type_DNA-bd_sf"/>
</dbReference>
<name>A0A6A6XIG2_9PLEO</name>
<keyword evidence="1" id="KW-0539">Nucleus</keyword>
<evidence type="ECO:0000313" key="4">
    <source>
        <dbReference type="Proteomes" id="UP000799757"/>
    </source>
</evidence>
<dbReference type="PROSITE" id="PS50048">
    <property type="entry name" value="ZN2_CY6_FUNGAL_2"/>
    <property type="match status" value="1"/>
</dbReference>
<evidence type="ECO:0000256" key="1">
    <source>
        <dbReference type="ARBA" id="ARBA00023242"/>
    </source>
</evidence>
<dbReference type="GO" id="GO:0008270">
    <property type="term" value="F:zinc ion binding"/>
    <property type="evidence" value="ECO:0007669"/>
    <property type="project" value="InterPro"/>
</dbReference>
<dbReference type="AlphaFoldDB" id="A0A6A6XIG2"/>
<evidence type="ECO:0000259" key="2">
    <source>
        <dbReference type="PROSITE" id="PS50048"/>
    </source>
</evidence>
<feature type="domain" description="Zn(2)-C6 fungal-type" evidence="2">
    <location>
        <begin position="7"/>
        <end position="35"/>
    </location>
</feature>
<dbReference type="Gene3D" id="4.10.240.10">
    <property type="entry name" value="Zn(2)-C6 fungal-type DNA-binding domain"/>
    <property type="match status" value="1"/>
</dbReference>
<dbReference type="PROSITE" id="PS00463">
    <property type="entry name" value="ZN2_CY6_FUNGAL_1"/>
    <property type="match status" value="1"/>
</dbReference>
<sequence>MPPRTKACAICRKKRIKCDATLPQCLMCIRTGRQCPGPLDGPLIIDMSSTAGLGMKRKLKTKPIQNSFYQTPKELMMVLLPQMSQRAMITEAFYANFLTYFTSDGEGVDLQNRRTWLHQLPGLSSDGSNTALTLALQATASAFCGAETGNMSVVQDAWKLYGQALNTHARLLRSKPKEVTVHMVSTSVMLSIFEAMSATTADAYREHISGAAKMLEVTGPGQCLGGVLCQLFFHIRTQMAFVYLTTRKSQRISVRKILLETLSYEKQHIPTFQRLMSHIGVLAEIYVEKTSPASEQQLIDLAVYSGVKADVDALWLEYKEQAEVRGETVSWTTEDGKTKYRDGFTALAVAYFSTARVLFTILAPRLSVTFPDFTDYYGSILDCAAFLKTHRIGCAYMRMATPLYLVALHSPSLEQRRRAIRNFEEWRRGSMAGISALALQRIHESQDMAIPPGGVEDEDMGMGRYDIPAKVCPLDMFEFQDWVGQM</sequence>
<dbReference type="EMBL" id="MU001846">
    <property type="protein sequence ID" value="KAF2795873.1"/>
    <property type="molecule type" value="Genomic_DNA"/>
</dbReference>
<dbReference type="OrthoDB" id="3525185at2759"/>
<dbReference type="InterPro" id="IPR001138">
    <property type="entry name" value="Zn2Cys6_DnaBD"/>
</dbReference>
<keyword evidence="4" id="KW-1185">Reference proteome</keyword>
<reference evidence="3" key="1">
    <citation type="journal article" date="2020" name="Stud. Mycol.">
        <title>101 Dothideomycetes genomes: a test case for predicting lifestyles and emergence of pathogens.</title>
        <authorList>
            <person name="Haridas S."/>
            <person name="Albert R."/>
            <person name="Binder M."/>
            <person name="Bloem J."/>
            <person name="Labutti K."/>
            <person name="Salamov A."/>
            <person name="Andreopoulos B."/>
            <person name="Baker S."/>
            <person name="Barry K."/>
            <person name="Bills G."/>
            <person name="Bluhm B."/>
            <person name="Cannon C."/>
            <person name="Castanera R."/>
            <person name="Culley D."/>
            <person name="Daum C."/>
            <person name="Ezra D."/>
            <person name="Gonzalez J."/>
            <person name="Henrissat B."/>
            <person name="Kuo A."/>
            <person name="Liang C."/>
            <person name="Lipzen A."/>
            <person name="Lutzoni F."/>
            <person name="Magnuson J."/>
            <person name="Mondo S."/>
            <person name="Nolan M."/>
            <person name="Ohm R."/>
            <person name="Pangilinan J."/>
            <person name="Park H.-J."/>
            <person name="Ramirez L."/>
            <person name="Alfaro M."/>
            <person name="Sun H."/>
            <person name="Tritt A."/>
            <person name="Yoshinaga Y."/>
            <person name="Zwiers L.-H."/>
            <person name="Turgeon B."/>
            <person name="Goodwin S."/>
            <person name="Spatafora J."/>
            <person name="Crous P."/>
            <person name="Grigoriev I."/>
        </authorList>
    </citation>
    <scope>NUCLEOTIDE SEQUENCE</scope>
    <source>
        <strain evidence="3">CBS 109.77</strain>
    </source>
</reference>